<dbReference type="InterPro" id="IPR050250">
    <property type="entry name" value="Macrolide_Exporter_MacB"/>
</dbReference>
<reference evidence="9" key="1">
    <citation type="submission" date="2021-09" db="EMBL/GenBank/DDBJ databases">
        <title>Fulvivirga sp. isolated from coastal sediment.</title>
        <authorList>
            <person name="Yu H."/>
        </authorList>
    </citation>
    <scope>NUCLEOTIDE SEQUENCE</scope>
    <source>
        <strain evidence="9">1062</strain>
    </source>
</reference>
<dbReference type="Proteomes" id="UP001139409">
    <property type="component" value="Unassembled WGS sequence"/>
</dbReference>
<keyword evidence="3 6" id="KW-0812">Transmembrane</keyword>
<feature type="transmembrane region" description="Helical" evidence="6">
    <location>
        <begin position="729"/>
        <end position="749"/>
    </location>
</feature>
<dbReference type="RefSeq" id="WP_225697436.1">
    <property type="nucleotide sequence ID" value="NZ_JAIXNE010000001.1"/>
</dbReference>
<keyword evidence="2" id="KW-1003">Cell membrane</keyword>
<accession>A0A9X1KXM7</accession>
<dbReference type="InterPro" id="IPR003838">
    <property type="entry name" value="ABC3_permease_C"/>
</dbReference>
<feature type="transmembrane region" description="Helical" evidence="6">
    <location>
        <begin position="345"/>
        <end position="368"/>
    </location>
</feature>
<evidence type="ECO:0000259" key="7">
    <source>
        <dbReference type="Pfam" id="PF02687"/>
    </source>
</evidence>
<comment type="caution">
    <text evidence="9">The sequence shown here is derived from an EMBL/GenBank/DDBJ whole genome shotgun (WGS) entry which is preliminary data.</text>
</comment>
<feature type="transmembrane region" description="Helical" evidence="6">
    <location>
        <begin position="388"/>
        <end position="412"/>
    </location>
</feature>
<evidence type="ECO:0000256" key="1">
    <source>
        <dbReference type="ARBA" id="ARBA00004651"/>
    </source>
</evidence>
<protein>
    <submittedName>
        <fullName evidence="9">ABC transporter permease</fullName>
    </submittedName>
</protein>
<feature type="transmembrane region" description="Helical" evidence="6">
    <location>
        <begin position="432"/>
        <end position="456"/>
    </location>
</feature>
<sequence length="808" mass="91268">MFTNYLKIALRNLRKYKAYAFINIFGLAIGMAATILMLLFVQNELSYDKYHEKSDRIYRASREWVDDKGVTALHLGHLAPPFSPLLKNDFEGIIEESGRITEARGTLVEANDKKFEEEDFFFGENQIFSIFSWEFVAGDPAQALNSPNGIVITESAAQRYFDRTDVMGEEMIFNNYGMSFPFKVTGVVKDIPGNSHFSWEFMASFRAVEEAFGREQMMQNWGSNNYSTYILMEEGKDISVLESGIPDFFDRHLGTSNDGEPASTYNRLHFWPLTDVHLYSHLDSEIEANGDIAYVYLYGIIAMFTLIIACINFMNLSTAQSSQRSREVGMRKVMGAMKGGLVRQFLTESVVFALLGLIFSFVIIFLVLPYFNEFFQRQITIDFTQNSFLWLLLFGIVLFAGILAGLYPAFYLTKFQPASILKGGGQSPSVKLSIRSALVVFQFFISIVLIIGVGMVRDQLDYVRSKNLGFDKDHIIVLPSTDEIYERFGDVQQQFLQQPGINSVSLSSRVPSGRLLDSQGGEVEMDGEMKVLDVRVADIHVDFDYMKTYKVPFAAGRDFDPLLASDSSESFILNEAAVAAIGWNSPQESIGKQFNYGGRKGQVIGVVKDFHFESLHQSIAPIVFVITQGRANLVSIKYDPDQKDEVVAYLKEQWSYFRPGFPFDYREISSQFNSQYENEERLANLVTSFSVLAVLIAAMGLFGLATFVAERRTKELGIRKVMGASIWQLLILLGRNFTFLVIIALIIAIPVAYFGLDMWLDSFAYRMTIGIWPFVVGGVLALIISWITISYQTVRAARTNPVDSLRSE</sequence>
<dbReference type="GO" id="GO:0022857">
    <property type="term" value="F:transmembrane transporter activity"/>
    <property type="evidence" value="ECO:0007669"/>
    <property type="project" value="TreeGrafter"/>
</dbReference>
<evidence type="ECO:0000256" key="3">
    <source>
        <dbReference type="ARBA" id="ARBA00022692"/>
    </source>
</evidence>
<evidence type="ECO:0000256" key="2">
    <source>
        <dbReference type="ARBA" id="ARBA00022475"/>
    </source>
</evidence>
<evidence type="ECO:0000256" key="5">
    <source>
        <dbReference type="ARBA" id="ARBA00023136"/>
    </source>
</evidence>
<feature type="domain" description="MacB-like periplasmic core" evidence="8">
    <location>
        <begin position="21"/>
        <end position="239"/>
    </location>
</feature>
<dbReference type="PANTHER" id="PTHR30572:SF18">
    <property type="entry name" value="ABC-TYPE MACROLIDE FAMILY EXPORT SYSTEM PERMEASE COMPONENT 2"/>
    <property type="match status" value="1"/>
</dbReference>
<evidence type="ECO:0000256" key="6">
    <source>
        <dbReference type="SAM" id="Phobius"/>
    </source>
</evidence>
<keyword evidence="4 6" id="KW-1133">Transmembrane helix</keyword>
<feature type="transmembrane region" description="Helical" evidence="6">
    <location>
        <begin position="20"/>
        <end position="41"/>
    </location>
</feature>
<dbReference type="Pfam" id="PF12704">
    <property type="entry name" value="MacB_PCD"/>
    <property type="match status" value="1"/>
</dbReference>
<dbReference type="PANTHER" id="PTHR30572">
    <property type="entry name" value="MEMBRANE COMPONENT OF TRANSPORTER-RELATED"/>
    <property type="match status" value="1"/>
</dbReference>
<comment type="subcellular location">
    <subcellularLocation>
        <location evidence="1">Cell membrane</location>
        <topology evidence="1">Multi-pass membrane protein</topology>
    </subcellularLocation>
</comment>
<dbReference type="Pfam" id="PF02687">
    <property type="entry name" value="FtsX"/>
    <property type="match status" value="2"/>
</dbReference>
<dbReference type="AlphaFoldDB" id="A0A9X1KXM7"/>
<gene>
    <name evidence="9" type="ORF">LDX50_05655</name>
</gene>
<feature type="transmembrane region" description="Helical" evidence="6">
    <location>
        <begin position="769"/>
        <end position="789"/>
    </location>
</feature>
<feature type="domain" description="ABC3 transporter permease C-terminal" evidence="7">
    <location>
        <begin position="688"/>
        <end position="801"/>
    </location>
</feature>
<dbReference type="GO" id="GO:0005886">
    <property type="term" value="C:plasma membrane"/>
    <property type="evidence" value="ECO:0007669"/>
    <property type="project" value="UniProtKB-SubCell"/>
</dbReference>
<keyword evidence="5 6" id="KW-0472">Membrane</keyword>
<evidence type="ECO:0000259" key="8">
    <source>
        <dbReference type="Pfam" id="PF12704"/>
    </source>
</evidence>
<proteinExistence type="predicted"/>
<feature type="transmembrane region" description="Helical" evidence="6">
    <location>
        <begin position="685"/>
        <end position="708"/>
    </location>
</feature>
<evidence type="ECO:0000313" key="10">
    <source>
        <dbReference type="Proteomes" id="UP001139409"/>
    </source>
</evidence>
<evidence type="ECO:0000256" key="4">
    <source>
        <dbReference type="ARBA" id="ARBA00022989"/>
    </source>
</evidence>
<organism evidence="9 10">
    <name type="scientific">Fulvivirga sedimenti</name>
    <dbReference type="NCBI Taxonomy" id="2879465"/>
    <lineage>
        <taxon>Bacteria</taxon>
        <taxon>Pseudomonadati</taxon>
        <taxon>Bacteroidota</taxon>
        <taxon>Cytophagia</taxon>
        <taxon>Cytophagales</taxon>
        <taxon>Fulvivirgaceae</taxon>
        <taxon>Fulvivirga</taxon>
    </lineage>
</organism>
<evidence type="ECO:0000313" key="9">
    <source>
        <dbReference type="EMBL" id="MCA6074342.1"/>
    </source>
</evidence>
<feature type="transmembrane region" description="Helical" evidence="6">
    <location>
        <begin position="293"/>
        <end position="316"/>
    </location>
</feature>
<dbReference type="EMBL" id="JAIXNE010000001">
    <property type="protein sequence ID" value="MCA6074342.1"/>
    <property type="molecule type" value="Genomic_DNA"/>
</dbReference>
<keyword evidence="10" id="KW-1185">Reference proteome</keyword>
<name>A0A9X1KXM7_9BACT</name>
<feature type="domain" description="ABC3 transporter permease C-terminal" evidence="7">
    <location>
        <begin position="300"/>
        <end position="417"/>
    </location>
</feature>
<dbReference type="InterPro" id="IPR025857">
    <property type="entry name" value="MacB_PCD"/>
</dbReference>